<evidence type="ECO:0000313" key="10">
    <source>
        <dbReference type="Proteomes" id="UP001652338"/>
    </source>
</evidence>
<dbReference type="CDD" id="cd06261">
    <property type="entry name" value="TM_PBP2"/>
    <property type="match status" value="1"/>
</dbReference>
<dbReference type="PROSITE" id="PS50928">
    <property type="entry name" value="ABC_TM1"/>
    <property type="match status" value="1"/>
</dbReference>
<feature type="transmembrane region" description="Helical" evidence="7">
    <location>
        <begin position="122"/>
        <end position="144"/>
    </location>
</feature>
<evidence type="ECO:0000256" key="3">
    <source>
        <dbReference type="ARBA" id="ARBA00022475"/>
    </source>
</evidence>
<sequence length="291" mass="32225">MRKKKEKEVSVMDDVIGNFAGRPARVIIVAITMIAIIFPLYWLVTSSFKVKADYLANPPVIFPHRFTLESFQQVLQMNGLLNQFINSFIVAAVSTAISLVFGSMAAYSVARGRFHKTVRGAFGLWFMVQKMYPAIATAIPIYLVMRNLHLIDTRTALIIMNTSFNLPLVIWLMMGFFEQVPLEMEESAKIDGATFLQKFFKVVFPVTKPGLVAAGILAFIGAWNEFLFAVILSINKSKTLPVVIAGFITDRGLEWGPMAATSVITLIPVLILVLLAQKQFVQGLAMGAVKG</sequence>
<dbReference type="EMBL" id="JAOQKE010000002">
    <property type="protein sequence ID" value="MCU6724437.1"/>
    <property type="molecule type" value="Genomic_DNA"/>
</dbReference>
<evidence type="ECO:0000256" key="5">
    <source>
        <dbReference type="ARBA" id="ARBA00022989"/>
    </source>
</evidence>
<keyword evidence="4 7" id="KW-0812">Transmembrane</keyword>
<dbReference type="InterPro" id="IPR000515">
    <property type="entry name" value="MetI-like"/>
</dbReference>
<reference evidence="9 10" key="1">
    <citation type="journal article" date="2021" name="ISME Commun">
        <title>Automated analysis of genomic sequences facilitates high-throughput and comprehensive description of bacteria.</title>
        <authorList>
            <person name="Hitch T.C.A."/>
        </authorList>
    </citation>
    <scope>NUCLEOTIDE SEQUENCE [LARGE SCALE GENOMIC DNA]</scope>
    <source>
        <strain evidence="9 10">Sanger_29</strain>
    </source>
</reference>
<dbReference type="Proteomes" id="UP001652338">
    <property type="component" value="Unassembled WGS sequence"/>
</dbReference>
<proteinExistence type="inferred from homology"/>
<keyword evidence="3" id="KW-1003">Cell membrane</keyword>
<gene>
    <name evidence="9" type="ORF">OCV47_03520</name>
</gene>
<dbReference type="InterPro" id="IPR035906">
    <property type="entry name" value="MetI-like_sf"/>
</dbReference>
<comment type="subcellular location">
    <subcellularLocation>
        <location evidence="1 7">Cell membrane</location>
        <topology evidence="1 7">Multi-pass membrane protein</topology>
    </subcellularLocation>
</comment>
<dbReference type="Pfam" id="PF00528">
    <property type="entry name" value="BPD_transp_1"/>
    <property type="match status" value="1"/>
</dbReference>
<name>A0ABT2SIU2_9FIRM</name>
<feature type="transmembrane region" description="Helical" evidence="7">
    <location>
        <begin position="211"/>
        <end position="235"/>
    </location>
</feature>
<keyword evidence="10" id="KW-1185">Reference proteome</keyword>
<evidence type="ECO:0000256" key="1">
    <source>
        <dbReference type="ARBA" id="ARBA00004651"/>
    </source>
</evidence>
<feature type="transmembrane region" description="Helical" evidence="7">
    <location>
        <begin position="255"/>
        <end position="276"/>
    </location>
</feature>
<accession>A0ABT2SIU2</accession>
<keyword evidence="6 7" id="KW-0472">Membrane</keyword>
<evidence type="ECO:0000256" key="6">
    <source>
        <dbReference type="ARBA" id="ARBA00023136"/>
    </source>
</evidence>
<organism evidence="9 10">
    <name type="scientific">Muricoprocola aceti</name>
    <dbReference type="NCBI Taxonomy" id="2981772"/>
    <lineage>
        <taxon>Bacteria</taxon>
        <taxon>Bacillati</taxon>
        <taxon>Bacillota</taxon>
        <taxon>Clostridia</taxon>
        <taxon>Lachnospirales</taxon>
        <taxon>Lachnospiraceae</taxon>
        <taxon>Muricoprocola</taxon>
    </lineage>
</organism>
<feature type="transmembrane region" description="Helical" evidence="7">
    <location>
        <begin position="84"/>
        <end position="110"/>
    </location>
</feature>
<evidence type="ECO:0000256" key="7">
    <source>
        <dbReference type="RuleBase" id="RU363032"/>
    </source>
</evidence>
<feature type="domain" description="ABC transmembrane type-1" evidence="8">
    <location>
        <begin position="84"/>
        <end position="276"/>
    </location>
</feature>
<keyword evidence="5 7" id="KW-1133">Transmembrane helix</keyword>
<dbReference type="Gene3D" id="1.10.3720.10">
    <property type="entry name" value="MetI-like"/>
    <property type="match status" value="1"/>
</dbReference>
<evidence type="ECO:0000256" key="2">
    <source>
        <dbReference type="ARBA" id="ARBA00022448"/>
    </source>
</evidence>
<feature type="transmembrane region" description="Helical" evidence="7">
    <location>
        <begin position="156"/>
        <end position="177"/>
    </location>
</feature>
<keyword evidence="2 7" id="KW-0813">Transport</keyword>
<comment type="similarity">
    <text evidence="7">Belongs to the binding-protein-dependent transport system permease family.</text>
</comment>
<dbReference type="InterPro" id="IPR050901">
    <property type="entry name" value="BP-dep_ABC_trans_perm"/>
</dbReference>
<protein>
    <submittedName>
        <fullName evidence="9">Carbohydrate ABC transporter permease</fullName>
    </submittedName>
</protein>
<evidence type="ECO:0000313" key="9">
    <source>
        <dbReference type="EMBL" id="MCU6724437.1"/>
    </source>
</evidence>
<evidence type="ECO:0000259" key="8">
    <source>
        <dbReference type="PROSITE" id="PS50928"/>
    </source>
</evidence>
<comment type="caution">
    <text evidence="9">The sequence shown here is derived from an EMBL/GenBank/DDBJ whole genome shotgun (WGS) entry which is preliminary data.</text>
</comment>
<feature type="transmembrane region" description="Helical" evidence="7">
    <location>
        <begin position="26"/>
        <end position="44"/>
    </location>
</feature>
<dbReference type="SUPFAM" id="SSF161098">
    <property type="entry name" value="MetI-like"/>
    <property type="match status" value="1"/>
</dbReference>
<dbReference type="PANTHER" id="PTHR32243">
    <property type="entry name" value="MALTOSE TRANSPORT SYSTEM PERMEASE-RELATED"/>
    <property type="match status" value="1"/>
</dbReference>
<evidence type="ECO:0000256" key="4">
    <source>
        <dbReference type="ARBA" id="ARBA00022692"/>
    </source>
</evidence>
<dbReference type="RefSeq" id="WP_117448099.1">
    <property type="nucleotide sequence ID" value="NZ_JAOQKE010000002.1"/>
</dbReference>
<dbReference type="PANTHER" id="PTHR32243:SF18">
    <property type="entry name" value="INNER MEMBRANE ABC TRANSPORTER PERMEASE PROTEIN YCJP"/>
    <property type="match status" value="1"/>
</dbReference>